<dbReference type="InterPro" id="IPR006680">
    <property type="entry name" value="Amidohydro-rel"/>
</dbReference>
<keyword evidence="4" id="KW-1185">Reference proteome</keyword>
<dbReference type="InterPro" id="IPR032465">
    <property type="entry name" value="ACMSD"/>
</dbReference>
<proteinExistence type="predicted"/>
<dbReference type="EMBL" id="JAUSUR010000003">
    <property type="protein sequence ID" value="MDQ0360990.1"/>
    <property type="molecule type" value="Genomic_DNA"/>
</dbReference>
<feature type="domain" description="Amidohydrolase-related" evidence="2">
    <location>
        <begin position="54"/>
        <end position="337"/>
    </location>
</feature>
<evidence type="ECO:0000259" key="2">
    <source>
        <dbReference type="Pfam" id="PF04909"/>
    </source>
</evidence>
<evidence type="ECO:0000313" key="3">
    <source>
        <dbReference type="EMBL" id="MDQ0360990.1"/>
    </source>
</evidence>
<dbReference type="Pfam" id="PF04909">
    <property type="entry name" value="Amidohydro_2"/>
    <property type="match status" value="1"/>
</dbReference>
<sequence length="344" mass="40583">MKLPKPQCITDQHLITQPKFPVVDIHTHLGKLVIGEDYKDQYNMEDYIKELKTYGVVHTVNLDGVWGNDLDQMLDKVHPYEDFVTTFCWIDVTRIDDENFEEWIVEHLHSAYEKGCRGIKMWKVISLNQKDKAGNYIRTDDDRLQIVYQTAAKLNMPVLIHIADPTAFFEEVNEENERYDELCENPDWQFGKPGQMKFEELMQMQDNMIEKNPQTTFIVAHVGSYAENLKHVAERLDRYPNMYVDIAARIAELGRVPYSARKFFIDYQDRILFGTDETPLDFAQYPICYRFLETYDEYFPYWEEGSFPGQGSWYIYGIGLPDEVLEKVYNKNAIKLLMLELKKI</sequence>
<keyword evidence="3" id="KW-0378">Hydrolase</keyword>
<comment type="caution">
    <text evidence="3">The sequence shown here is derived from an EMBL/GenBank/DDBJ whole genome shotgun (WGS) entry which is preliminary data.</text>
</comment>
<evidence type="ECO:0000256" key="1">
    <source>
        <dbReference type="ARBA" id="ARBA00023239"/>
    </source>
</evidence>
<accession>A0ABU0E2F9</accession>
<protein>
    <submittedName>
        <fullName evidence="3">TIM-barrel fold metal-dependent hydrolase</fullName>
    </submittedName>
</protein>
<dbReference type="Proteomes" id="UP001230220">
    <property type="component" value="Unassembled WGS sequence"/>
</dbReference>
<gene>
    <name evidence="3" type="ORF">J2S15_001737</name>
</gene>
<dbReference type="PANTHER" id="PTHR21240">
    <property type="entry name" value="2-AMINO-3-CARBOXYLMUCONATE-6-SEMIALDEHYDE DECARBOXYLASE"/>
    <property type="match status" value="1"/>
</dbReference>
<dbReference type="GO" id="GO:0016787">
    <property type="term" value="F:hydrolase activity"/>
    <property type="evidence" value="ECO:0007669"/>
    <property type="project" value="UniProtKB-KW"/>
</dbReference>
<dbReference type="Gene3D" id="3.20.20.140">
    <property type="entry name" value="Metal-dependent hydrolases"/>
    <property type="match status" value="1"/>
</dbReference>
<name>A0ABU0E2F9_9FIRM</name>
<dbReference type="RefSeq" id="WP_307407328.1">
    <property type="nucleotide sequence ID" value="NZ_JAUSUR010000003.1"/>
</dbReference>
<dbReference type="SUPFAM" id="SSF51556">
    <property type="entry name" value="Metallo-dependent hydrolases"/>
    <property type="match status" value="1"/>
</dbReference>
<keyword evidence="1" id="KW-0456">Lyase</keyword>
<evidence type="ECO:0000313" key="4">
    <source>
        <dbReference type="Proteomes" id="UP001230220"/>
    </source>
</evidence>
<organism evidence="3 4">
    <name type="scientific">Breznakia pachnodae</name>
    <dbReference type="NCBI Taxonomy" id="265178"/>
    <lineage>
        <taxon>Bacteria</taxon>
        <taxon>Bacillati</taxon>
        <taxon>Bacillota</taxon>
        <taxon>Erysipelotrichia</taxon>
        <taxon>Erysipelotrichales</taxon>
        <taxon>Erysipelotrichaceae</taxon>
        <taxon>Breznakia</taxon>
    </lineage>
</organism>
<dbReference type="PANTHER" id="PTHR21240:SF28">
    <property type="entry name" value="ISO-OROTATE DECARBOXYLASE (EUROFUNG)"/>
    <property type="match status" value="1"/>
</dbReference>
<reference evidence="3 4" key="1">
    <citation type="submission" date="2023-07" db="EMBL/GenBank/DDBJ databases">
        <title>Genomic Encyclopedia of Type Strains, Phase IV (KMG-IV): sequencing the most valuable type-strain genomes for metagenomic binning, comparative biology and taxonomic classification.</title>
        <authorList>
            <person name="Goeker M."/>
        </authorList>
    </citation>
    <scope>NUCLEOTIDE SEQUENCE [LARGE SCALE GENOMIC DNA]</scope>
    <source>
        <strain evidence="3 4">DSM 16784</strain>
    </source>
</reference>
<dbReference type="InterPro" id="IPR032466">
    <property type="entry name" value="Metal_Hydrolase"/>
</dbReference>